<name>A0ABN7SSB8_OIKDI</name>
<dbReference type="Proteomes" id="UP001158576">
    <property type="component" value="Chromosome YSR"/>
</dbReference>
<sequence length="181" mass="20683">MVSLFMMTLRPEDYFLEELLEKEERQDFELFLETIGKHLAGTSSSMMNEILRAKRRPQESLLAFFIRLCTIYKASSGKNPKSQEAAMFLYPVIRNNATRIQKTELSRDLEAGELGKAAITFDRLRAAIKVAQVMDDSNFHNEPAELTYNIEERNYFVQGHARNNGRVALPETKANASQTEG</sequence>
<reference evidence="1 2" key="1">
    <citation type="submission" date="2021-04" db="EMBL/GenBank/DDBJ databases">
        <authorList>
            <person name="Bliznina A."/>
        </authorList>
    </citation>
    <scope>NUCLEOTIDE SEQUENCE [LARGE SCALE GENOMIC DNA]</scope>
</reference>
<proteinExistence type="predicted"/>
<gene>
    <name evidence="1" type="ORF">OKIOD_LOCUS8598</name>
</gene>
<evidence type="ECO:0000313" key="2">
    <source>
        <dbReference type="Proteomes" id="UP001158576"/>
    </source>
</evidence>
<protein>
    <submittedName>
        <fullName evidence="1">Oidioi.mRNA.OKI2018_I69.YSR.g17040.t1.cds</fullName>
    </submittedName>
</protein>
<accession>A0ABN7SSB8</accession>
<keyword evidence="2" id="KW-1185">Reference proteome</keyword>
<evidence type="ECO:0000313" key="1">
    <source>
        <dbReference type="EMBL" id="CAG5101389.1"/>
    </source>
</evidence>
<dbReference type="EMBL" id="OU015570">
    <property type="protein sequence ID" value="CAG5101389.1"/>
    <property type="molecule type" value="Genomic_DNA"/>
</dbReference>
<organism evidence="1 2">
    <name type="scientific">Oikopleura dioica</name>
    <name type="common">Tunicate</name>
    <dbReference type="NCBI Taxonomy" id="34765"/>
    <lineage>
        <taxon>Eukaryota</taxon>
        <taxon>Metazoa</taxon>
        <taxon>Chordata</taxon>
        <taxon>Tunicata</taxon>
        <taxon>Appendicularia</taxon>
        <taxon>Copelata</taxon>
        <taxon>Oikopleuridae</taxon>
        <taxon>Oikopleura</taxon>
    </lineage>
</organism>